<dbReference type="InterPro" id="IPR036390">
    <property type="entry name" value="WH_DNA-bd_sf"/>
</dbReference>
<dbReference type="Proteomes" id="UP000283880">
    <property type="component" value="Unassembled WGS sequence"/>
</dbReference>
<dbReference type="InterPro" id="IPR050950">
    <property type="entry name" value="HTH-type_LysR_regulators"/>
</dbReference>
<reference evidence="6 7" key="1">
    <citation type="submission" date="2018-08" db="EMBL/GenBank/DDBJ databases">
        <title>A genome reference for cultivated species of the human gut microbiota.</title>
        <authorList>
            <person name="Zou Y."/>
            <person name="Xue W."/>
            <person name="Luo G."/>
        </authorList>
    </citation>
    <scope>NUCLEOTIDE SEQUENCE [LARGE SCALE GENOMIC DNA]</scope>
    <source>
        <strain evidence="6 7">AF04-15</strain>
    </source>
</reference>
<dbReference type="Gene3D" id="1.10.10.10">
    <property type="entry name" value="Winged helix-like DNA-binding domain superfamily/Winged helix DNA-binding domain"/>
    <property type="match status" value="1"/>
</dbReference>
<organism evidence="6 7">
    <name type="scientific">Enterocloster asparagiformis</name>
    <dbReference type="NCBI Taxonomy" id="333367"/>
    <lineage>
        <taxon>Bacteria</taxon>
        <taxon>Bacillati</taxon>
        <taxon>Bacillota</taxon>
        <taxon>Clostridia</taxon>
        <taxon>Lachnospirales</taxon>
        <taxon>Lachnospiraceae</taxon>
        <taxon>Enterocloster</taxon>
    </lineage>
</organism>
<evidence type="ECO:0000256" key="1">
    <source>
        <dbReference type="ARBA" id="ARBA00009437"/>
    </source>
</evidence>
<dbReference type="AlphaFoldDB" id="A0A413FFW9"/>
<dbReference type="OrthoDB" id="9803714at2"/>
<dbReference type="InterPro" id="IPR000847">
    <property type="entry name" value="LysR_HTH_N"/>
</dbReference>
<dbReference type="Pfam" id="PF03466">
    <property type="entry name" value="LysR_substrate"/>
    <property type="match status" value="1"/>
</dbReference>
<evidence type="ECO:0000259" key="5">
    <source>
        <dbReference type="PROSITE" id="PS50931"/>
    </source>
</evidence>
<dbReference type="PROSITE" id="PS50931">
    <property type="entry name" value="HTH_LYSR"/>
    <property type="match status" value="1"/>
</dbReference>
<keyword evidence="4" id="KW-0804">Transcription</keyword>
<sequence length="378" mass="43010">MGGQIPDYIRILPICWFFIIIVKKCVRCLIRKMDKIHNQKGIKMHFNDYHYIATIAKHQSITRAAEELYISQPYLSKFLNNLERQYHTSFFNRTSYPITLTFAGERYLEYARRILDLETELKGSMQDIISGSAGTLTIGVPSSAGTFLLPYVLPVFQKRYPKIAVSLVEKNSNQLLELVQEGKIDLGVFSRPTYPDDVQYEFIFDEQVLLAAPPGHPFAISAAPSEWPKEMKKWEGRPYTVLEEDTLKELDGEPFVLMREELSMGIMTRQVLNFYNVTPKIIMVTGAVQTAYRLTAQGMGFSFVSELGLKNVHFKQAPSLFQIGKKGCARTWVAAYKKGSYIPESLGYFMRCLKRVGGEFMGALYNGVYGVDLTSADE</sequence>
<dbReference type="SUPFAM" id="SSF53850">
    <property type="entry name" value="Periplasmic binding protein-like II"/>
    <property type="match status" value="1"/>
</dbReference>
<feature type="domain" description="HTH lysR-type" evidence="5">
    <location>
        <begin position="44"/>
        <end position="101"/>
    </location>
</feature>
<dbReference type="InterPro" id="IPR005119">
    <property type="entry name" value="LysR_subst-bd"/>
</dbReference>
<keyword evidence="2" id="KW-0805">Transcription regulation</keyword>
<evidence type="ECO:0000256" key="3">
    <source>
        <dbReference type="ARBA" id="ARBA00023125"/>
    </source>
</evidence>
<dbReference type="GO" id="GO:0005829">
    <property type="term" value="C:cytosol"/>
    <property type="evidence" value="ECO:0007669"/>
    <property type="project" value="TreeGrafter"/>
</dbReference>
<evidence type="ECO:0000256" key="2">
    <source>
        <dbReference type="ARBA" id="ARBA00023015"/>
    </source>
</evidence>
<evidence type="ECO:0000313" key="6">
    <source>
        <dbReference type="EMBL" id="RGX29570.1"/>
    </source>
</evidence>
<dbReference type="PANTHER" id="PTHR30419">
    <property type="entry name" value="HTH-TYPE TRANSCRIPTIONAL REGULATOR YBHD"/>
    <property type="match status" value="1"/>
</dbReference>
<evidence type="ECO:0000256" key="4">
    <source>
        <dbReference type="ARBA" id="ARBA00023163"/>
    </source>
</evidence>
<name>A0A413FFW9_9FIRM</name>
<gene>
    <name evidence="6" type="ORF">DWV29_10615</name>
</gene>
<comment type="caution">
    <text evidence="6">The sequence shown here is derived from an EMBL/GenBank/DDBJ whole genome shotgun (WGS) entry which is preliminary data.</text>
</comment>
<dbReference type="SUPFAM" id="SSF46785">
    <property type="entry name" value="Winged helix' DNA-binding domain"/>
    <property type="match status" value="1"/>
</dbReference>
<comment type="similarity">
    <text evidence="1">Belongs to the LysR transcriptional regulatory family.</text>
</comment>
<dbReference type="GO" id="GO:0003700">
    <property type="term" value="F:DNA-binding transcription factor activity"/>
    <property type="evidence" value="ECO:0007669"/>
    <property type="project" value="InterPro"/>
</dbReference>
<dbReference type="Pfam" id="PF00126">
    <property type="entry name" value="HTH_1"/>
    <property type="match status" value="1"/>
</dbReference>
<dbReference type="PRINTS" id="PR00039">
    <property type="entry name" value="HTHLYSR"/>
</dbReference>
<dbReference type="InterPro" id="IPR036388">
    <property type="entry name" value="WH-like_DNA-bd_sf"/>
</dbReference>
<accession>A0A413FFW9</accession>
<evidence type="ECO:0000313" key="7">
    <source>
        <dbReference type="Proteomes" id="UP000283880"/>
    </source>
</evidence>
<dbReference type="Gene3D" id="3.40.190.290">
    <property type="match status" value="1"/>
</dbReference>
<protein>
    <submittedName>
        <fullName evidence="6">LysR family transcriptional regulator</fullName>
    </submittedName>
</protein>
<dbReference type="GO" id="GO:0003677">
    <property type="term" value="F:DNA binding"/>
    <property type="evidence" value="ECO:0007669"/>
    <property type="project" value="UniProtKB-KW"/>
</dbReference>
<proteinExistence type="inferred from homology"/>
<keyword evidence="3" id="KW-0238">DNA-binding</keyword>
<dbReference type="CDD" id="cd05466">
    <property type="entry name" value="PBP2_LTTR_substrate"/>
    <property type="match status" value="1"/>
</dbReference>
<dbReference type="EMBL" id="QSBM01000007">
    <property type="protein sequence ID" value="RGX29570.1"/>
    <property type="molecule type" value="Genomic_DNA"/>
</dbReference>